<proteinExistence type="predicted"/>
<feature type="non-terminal residue" evidence="1">
    <location>
        <position position="1"/>
    </location>
</feature>
<organism evidence="1">
    <name type="scientific">marine sediment metagenome</name>
    <dbReference type="NCBI Taxonomy" id="412755"/>
    <lineage>
        <taxon>unclassified sequences</taxon>
        <taxon>metagenomes</taxon>
        <taxon>ecological metagenomes</taxon>
    </lineage>
</organism>
<dbReference type="EMBL" id="BARS01011569">
    <property type="protein sequence ID" value="GAF91368.1"/>
    <property type="molecule type" value="Genomic_DNA"/>
</dbReference>
<accession>X0TCV2</accession>
<evidence type="ECO:0000313" key="1">
    <source>
        <dbReference type="EMBL" id="GAF91368.1"/>
    </source>
</evidence>
<reference evidence="1" key="1">
    <citation type="journal article" date="2014" name="Front. Microbiol.">
        <title>High frequency of phylogenetically diverse reductive dehalogenase-homologous genes in deep subseafloor sedimentary metagenomes.</title>
        <authorList>
            <person name="Kawai M."/>
            <person name="Futagami T."/>
            <person name="Toyoda A."/>
            <person name="Takaki Y."/>
            <person name="Nishi S."/>
            <person name="Hori S."/>
            <person name="Arai W."/>
            <person name="Tsubouchi T."/>
            <person name="Morono Y."/>
            <person name="Uchiyama I."/>
            <person name="Ito T."/>
            <person name="Fujiyama A."/>
            <person name="Inagaki F."/>
            <person name="Takami H."/>
        </authorList>
    </citation>
    <scope>NUCLEOTIDE SEQUENCE</scope>
    <source>
        <strain evidence="1">Expedition CK06-06</strain>
    </source>
</reference>
<comment type="caution">
    <text evidence="1">The sequence shown here is derived from an EMBL/GenBank/DDBJ whole genome shotgun (WGS) entry which is preliminary data.</text>
</comment>
<protein>
    <submittedName>
        <fullName evidence="1">Uncharacterized protein</fullName>
    </submittedName>
</protein>
<name>X0TCV2_9ZZZZ</name>
<sequence>GELGVHRVKCALGLNYESLKRRVGTVGDQGSAAAKAGGFVELSGAQLLGPASRAVVEIFDANGGRLTVQLGTGSELDVAGLVEAFRRRRA</sequence>
<gene>
    <name evidence="1" type="ORF">S01H1_20993</name>
</gene>
<dbReference type="AlphaFoldDB" id="X0TCV2"/>